<keyword evidence="5" id="KW-1185">Reference proteome</keyword>
<evidence type="ECO:0000313" key="4">
    <source>
        <dbReference type="EMBL" id="MEN3067383.1"/>
    </source>
</evidence>
<dbReference type="PANTHER" id="PTHR42760:SF115">
    <property type="entry name" value="3-OXOACYL-[ACYL-CARRIER-PROTEIN] REDUCTASE FABG"/>
    <property type="match status" value="1"/>
</dbReference>
<evidence type="ECO:0000256" key="3">
    <source>
        <dbReference type="RuleBase" id="RU000363"/>
    </source>
</evidence>
<dbReference type="InterPro" id="IPR036291">
    <property type="entry name" value="NAD(P)-bd_dom_sf"/>
</dbReference>
<dbReference type="SUPFAM" id="SSF51735">
    <property type="entry name" value="NAD(P)-binding Rossmann-fold domains"/>
    <property type="match status" value="1"/>
</dbReference>
<dbReference type="PRINTS" id="PR00080">
    <property type="entry name" value="SDRFAMILY"/>
</dbReference>
<proteinExistence type="inferred from homology"/>
<evidence type="ECO:0000256" key="1">
    <source>
        <dbReference type="ARBA" id="ARBA00006484"/>
    </source>
</evidence>
<dbReference type="EMBL" id="JBDIVE010000001">
    <property type="protein sequence ID" value="MEN3067383.1"/>
    <property type="molecule type" value="Genomic_DNA"/>
</dbReference>
<name>A0ABU9YUH4_9RHOO</name>
<dbReference type="Gene3D" id="3.40.50.720">
    <property type="entry name" value="NAD(P)-binding Rossmann-like Domain"/>
    <property type="match status" value="1"/>
</dbReference>
<dbReference type="InterPro" id="IPR020904">
    <property type="entry name" value="Sc_DH/Rdtase_CS"/>
</dbReference>
<comment type="caution">
    <text evidence="4">The sequence shown here is derived from an EMBL/GenBank/DDBJ whole genome shotgun (WGS) entry which is preliminary data.</text>
</comment>
<dbReference type="RefSeq" id="WP_345918150.1">
    <property type="nucleotide sequence ID" value="NZ_JBDIVE010000001.1"/>
</dbReference>
<dbReference type="PRINTS" id="PR00081">
    <property type="entry name" value="GDHRDH"/>
</dbReference>
<evidence type="ECO:0000313" key="5">
    <source>
        <dbReference type="Proteomes" id="UP001410394"/>
    </source>
</evidence>
<protein>
    <submittedName>
        <fullName evidence="4">SDR family oxidoreductase</fullName>
    </submittedName>
</protein>
<dbReference type="PROSITE" id="PS00061">
    <property type="entry name" value="ADH_SHORT"/>
    <property type="match status" value="1"/>
</dbReference>
<dbReference type="PANTHER" id="PTHR42760">
    <property type="entry name" value="SHORT-CHAIN DEHYDROGENASES/REDUCTASES FAMILY MEMBER"/>
    <property type="match status" value="1"/>
</dbReference>
<dbReference type="NCBIfam" id="NF006132">
    <property type="entry name" value="PRK08277.1"/>
    <property type="match status" value="1"/>
</dbReference>
<gene>
    <name evidence="4" type="ORF">ABDB84_02760</name>
</gene>
<keyword evidence="2" id="KW-0560">Oxidoreductase</keyword>
<dbReference type="InterPro" id="IPR002347">
    <property type="entry name" value="SDR_fam"/>
</dbReference>
<dbReference type="Proteomes" id="UP001410394">
    <property type="component" value="Unassembled WGS sequence"/>
</dbReference>
<reference evidence="4 5" key="1">
    <citation type="journal article" date="2018" name="Int. J. Syst. Evol. Microbiol.">
        <title>Uliginosibacterium sediminicola sp. nov., isolated from freshwater sediment.</title>
        <authorList>
            <person name="Hwang W.M."/>
            <person name="Kim S.M."/>
            <person name="Kang K."/>
            <person name="Ahn T.Y."/>
        </authorList>
    </citation>
    <scope>NUCLEOTIDE SEQUENCE [LARGE SCALE GENOMIC DNA]</scope>
    <source>
        <strain evidence="4 5">M1-21</strain>
    </source>
</reference>
<evidence type="ECO:0000256" key="2">
    <source>
        <dbReference type="ARBA" id="ARBA00023002"/>
    </source>
</evidence>
<comment type="similarity">
    <text evidence="1 3">Belongs to the short-chain dehydrogenases/reductases (SDR) family.</text>
</comment>
<dbReference type="Pfam" id="PF00106">
    <property type="entry name" value="adh_short"/>
    <property type="match status" value="1"/>
</dbReference>
<sequence length="285" mass="29660">MQQAFPVDLQGKVAVVTGGGGVLCAEMARSLAQAGASVAILDLNKEAAEQVAQGIQAEGGRGIGIAANVLERASLELAAAEVAERLGPCDLLINGAGGNHPKGTTSREQFSPEDLQAQDPALVSFFSLDPQGMRFVFDLNFLGTLLPSQVFVRQMIGREGCSVLNISSMNAFRPLTKIPAYSAAKAAVSNFTQWLAVHLAPAGVRVNAIAPGFFVTQQNRALLFSSAGEPTARAGKILANTPMRRFGEARELSGTLLWLASEAASGFVNGVVVPVDGGFSAYSGV</sequence>
<organism evidence="4 5">
    <name type="scientific">Uliginosibacterium sediminicola</name>
    <dbReference type="NCBI Taxonomy" id="2024550"/>
    <lineage>
        <taxon>Bacteria</taxon>
        <taxon>Pseudomonadati</taxon>
        <taxon>Pseudomonadota</taxon>
        <taxon>Betaproteobacteria</taxon>
        <taxon>Rhodocyclales</taxon>
        <taxon>Zoogloeaceae</taxon>
        <taxon>Uliginosibacterium</taxon>
    </lineage>
</organism>
<accession>A0ABU9YUH4</accession>